<dbReference type="EMBL" id="UYJE01006301">
    <property type="protein sequence ID" value="VDI44808.1"/>
    <property type="molecule type" value="Genomic_DNA"/>
</dbReference>
<dbReference type="Gene3D" id="3.30.70.1390">
    <property type="entry name" value="ROC domain from the Parkinson's disease-associated leucine-rich repeat kinase 2"/>
    <property type="match status" value="1"/>
</dbReference>
<protein>
    <submittedName>
        <fullName evidence="1">Uncharacterized protein</fullName>
    </submittedName>
</protein>
<gene>
    <name evidence="1" type="ORF">MGAL_10B041171</name>
</gene>
<dbReference type="Proteomes" id="UP000596742">
    <property type="component" value="Unassembled WGS sequence"/>
</dbReference>
<dbReference type="Pfam" id="PF08477">
    <property type="entry name" value="Roc"/>
    <property type="match status" value="1"/>
</dbReference>
<evidence type="ECO:0000313" key="2">
    <source>
        <dbReference type="Proteomes" id="UP000596742"/>
    </source>
</evidence>
<keyword evidence="2" id="KW-1185">Reference proteome</keyword>
<comment type="caution">
    <text evidence="1">The sequence shown here is derived from an EMBL/GenBank/DDBJ whole genome shotgun (WGS) entry which is preliminary data.</text>
</comment>
<dbReference type="SUPFAM" id="SSF52540">
    <property type="entry name" value="P-loop containing nucleoside triphosphate hydrolases"/>
    <property type="match status" value="1"/>
</dbReference>
<sequence>MTDYRTFKCNLLVSTEKDDDLARLIKHVFAENKDKTKDNIAHKTKSNKEVADHQEMQQPVKSYLIKTPMKNGSSSTTLNIDVKAEDETKEDNYEATNQTNQEAAVQDDINSQIDEHSEDQSDVNHTRELQRKELDNIDKEVNDSISTASNNSFVQNEECVIRVDDGLCQTTRNDDLNKMTSDIIDKYVKYPDASQPQEAFASCWLWDFAGQNDFYATHQAFLSSCAVYILVADSLEFSAKEELWIDFKESA</sequence>
<evidence type="ECO:0000313" key="1">
    <source>
        <dbReference type="EMBL" id="VDI44808.1"/>
    </source>
</evidence>
<reference evidence="1" key="1">
    <citation type="submission" date="2018-11" db="EMBL/GenBank/DDBJ databases">
        <authorList>
            <person name="Alioto T."/>
            <person name="Alioto T."/>
        </authorList>
    </citation>
    <scope>NUCLEOTIDE SEQUENCE</scope>
</reference>
<feature type="non-terminal residue" evidence="1">
    <location>
        <position position="251"/>
    </location>
</feature>
<accession>A0A8B6F7G3</accession>
<dbReference type="InterPro" id="IPR027417">
    <property type="entry name" value="P-loop_NTPase"/>
</dbReference>
<organism evidence="1 2">
    <name type="scientific">Mytilus galloprovincialis</name>
    <name type="common">Mediterranean mussel</name>
    <dbReference type="NCBI Taxonomy" id="29158"/>
    <lineage>
        <taxon>Eukaryota</taxon>
        <taxon>Metazoa</taxon>
        <taxon>Spiralia</taxon>
        <taxon>Lophotrochozoa</taxon>
        <taxon>Mollusca</taxon>
        <taxon>Bivalvia</taxon>
        <taxon>Autobranchia</taxon>
        <taxon>Pteriomorphia</taxon>
        <taxon>Mytilida</taxon>
        <taxon>Mytiloidea</taxon>
        <taxon>Mytilidae</taxon>
        <taxon>Mytilinae</taxon>
        <taxon>Mytilus</taxon>
    </lineage>
</organism>
<name>A0A8B6F7G3_MYTGA</name>
<dbReference type="OrthoDB" id="10252328at2759"/>
<proteinExistence type="predicted"/>
<dbReference type="AlphaFoldDB" id="A0A8B6F7G3"/>